<dbReference type="Proteomes" id="UP000054549">
    <property type="component" value="Unassembled WGS sequence"/>
</dbReference>
<dbReference type="OrthoDB" id="10051892at2759"/>
<dbReference type="SUPFAM" id="SSF51905">
    <property type="entry name" value="FAD/NAD(P)-binding domain"/>
    <property type="match status" value="1"/>
</dbReference>
<evidence type="ECO:0000313" key="1">
    <source>
        <dbReference type="EMBL" id="KIL56901.1"/>
    </source>
</evidence>
<protein>
    <submittedName>
        <fullName evidence="1">Uncharacterized protein</fullName>
    </submittedName>
</protein>
<dbReference type="Gene3D" id="3.50.50.60">
    <property type="entry name" value="FAD/NAD(P)-binding domain"/>
    <property type="match status" value="1"/>
</dbReference>
<dbReference type="Gene3D" id="3.30.9.100">
    <property type="match status" value="1"/>
</dbReference>
<dbReference type="InParanoid" id="A0A0C2WJQ3"/>
<keyword evidence="2" id="KW-1185">Reference proteome</keyword>
<proteinExistence type="predicted"/>
<organism evidence="1 2">
    <name type="scientific">Amanita muscaria (strain Koide BX008)</name>
    <dbReference type="NCBI Taxonomy" id="946122"/>
    <lineage>
        <taxon>Eukaryota</taxon>
        <taxon>Fungi</taxon>
        <taxon>Dikarya</taxon>
        <taxon>Basidiomycota</taxon>
        <taxon>Agaricomycotina</taxon>
        <taxon>Agaricomycetes</taxon>
        <taxon>Agaricomycetidae</taxon>
        <taxon>Agaricales</taxon>
        <taxon>Pluteineae</taxon>
        <taxon>Amanitaceae</taxon>
        <taxon>Amanita</taxon>
    </lineage>
</organism>
<accession>A0A0C2WJQ3</accession>
<sequence length="551" mass="62395">MLKAIATFCVLAFTSYEGLKLIHHVVRRKMIRQQTGMSDLELLGTARKDGQKIRGTAVICGGSIGGLASARICHDHFERVIIVEPEAWLSTADACPVNVSELQHKRSRLMQWESYQGTQVWPRMWFQKLFQNFERECKASDIPLVPANIKYHFSGLKLKTPQGQYNGDLPKHICSGRPGFETLLRRLVIGQEEYPNIQQIHGTVIGYEKDPENPTYLSQVLVRQGDQEIIAIPATLVIDCTGLAMAGSKFLRRLGFGIGDSGHGKERSLDDLKMKYDQVVHYSTYSIPLTDEQNHRLPPEARNYGVVGIYFPDSRAGERRVLLAQKSDKNIMQLCSGNWGSFELPNNLNEYETFARSLRCQVPVDAFWYQLFEVLKETEDSATLKNVRIPPSTYTPFHLAANMPSNWVALGDSVMHVNPIFGQGIAKAFLGTASLNTLLHEVHPDCVPKTFAKTFFDMQATKIEPLWDSVKAVDYNFDSTEPLPGETLDTDSGKRWFFRHVQILATKDDHIASVWWHVRNFLVPPFDFFHPDIVLKVFREAIKGSLLPAKD</sequence>
<dbReference type="InterPro" id="IPR036188">
    <property type="entry name" value="FAD/NAD-bd_sf"/>
</dbReference>
<gene>
    <name evidence="1" type="ORF">M378DRAFT_88651</name>
</gene>
<name>A0A0C2WJQ3_AMAMK</name>
<dbReference type="HOGENOM" id="CLU_025587_1_0_1"/>
<dbReference type="EMBL" id="KN818393">
    <property type="protein sequence ID" value="KIL56901.1"/>
    <property type="molecule type" value="Genomic_DNA"/>
</dbReference>
<dbReference type="AlphaFoldDB" id="A0A0C2WJQ3"/>
<evidence type="ECO:0000313" key="2">
    <source>
        <dbReference type="Proteomes" id="UP000054549"/>
    </source>
</evidence>
<reference evidence="1 2" key="1">
    <citation type="submission" date="2014-04" db="EMBL/GenBank/DDBJ databases">
        <title>Evolutionary Origins and Diversification of the Mycorrhizal Mutualists.</title>
        <authorList>
            <consortium name="DOE Joint Genome Institute"/>
            <consortium name="Mycorrhizal Genomics Consortium"/>
            <person name="Kohler A."/>
            <person name="Kuo A."/>
            <person name="Nagy L.G."/>
            <person name="Floudas D."/>
            <person name="Copeland A."/>
            <person name="Barry K.W."/>
            <person name="Cichocki N."/>
            <person name="Veneault-Fourrey C."/>
            <person name="LaButti K."/>
            <person name="Lindquist E.A."/>
            <person name="Lipzen A."/>
            <person name="Lundell T."/>
            <person name="Morin E."/>
            <person name="Murat C."/>
            <person name="Riley R."/>
            <person name="Ohm R."/>
            <person name="Sun H."/>
            <person name="Tunlid A."/>
            <person name="Henrissat B."/>
            <person name="Grigoriev I.V."/>
            <person name="Hibbett D.S."/>
            <person name="Martin F."/>
        </authorList>
    </citation>
    <scope>NUCLEOTIDE SEQUENCE [LARGE SCALE GENOMIC DNA]</scope>
    <source>
        <strain evidence="1 2">Koide BX008</strain>
    </source>
</reference>